<proteinExistence type="predicted"/>
<feature type="non-terminal residue" evidence="1">
    <location>
        <position position="314"/>
    </location>
</feature>
<protein>
    <submittedName>
        <fullName evidence="1">Uncharacterized protein</fullName>
    </submittedName>
</protein>
<evidence type="ECO:0000313" key="2">
    <source>
        <dbReference type="Proteomes" id="UP001139981"/>
    </source>
</evidence>
<organism evidence="1 2">
    <name type="scientific">Coemansia aciculifera</name>
    <dbReference type="NCBI Taxonomy" id="417176"/>
    <lineage>
        <taxon>Eukaryota</taxon>
        <taxon>Fungi</taxon>
        <taxon>Fungi incertae sedis</taxon>
        <taxon>Zoopagomycota</taxon>
        <taxon>Kickxellomycotina</taxon>
        <taxon>Kickxellomycetes</taxon>
        <taxon>Kickxellales</taxon>
        <taxon>Kickxellaceae</taxon>
        <taxon>Coemansia</taxon>
    </lineage>
</organism>
<sequence length="314" mass="33018">MASRPSLPMIHLSEHPVASPLPPSEAFGFAPSRARANSGSSIRHPVPVPMPSFMTAAAAVSRVSSSPSVVPSEFDAEIMSIVGRVMGSCTLQDDLTDGAEWRTEPADSYVDSPRAMHPQASHAAATSTTVFGVSDSLGPLSEMSLRRNSVPVNRVLSESGGIKQPTMSTLAGGMDGVYSAYCALERFSRDKRAPSGVAAIGGQEVFGGSYNVADIAQMHGTMRESSVWSLCVGYAQANPTKCRLNHAERTIALARGGLSGMSPVVPPSVATTDAQRLVASPASPHYTETPRSTPPVQLSMMPQFGQPPQQQQTP</sequence>
<name>A0ACC1LRH5_9FUNG</name>
<dbReference type="Proteomes" id="UP001139981">
    <property type="component" value="Unassembled WGS sequence"/>
</dbReference>
<accession>A0ACC1LRH5</accession>
<gene>
    <name evidence="1" type="ORF">IWW38_006545</name>
</gene>
<comment type="caution">
    <text evidence="1">The sequence shown here is derived from an EMBL/GenBank/DDBJ whole genome shotgun (WGS) entry which is preliminary data.</text>
</comment>
<reference evidence="1" key="1">
    <citation type="submission" date="2022-07" db="EMBL/GenBank/DDBJ databases">
        <title>Phylogenomic reconstructions and comparative analyses of Kickxellomycotina fungi.</title>
        <authorList>
            <person name="Reynolds N.K."/>
            <person name="Stajich J.E."/>
            <person name="Barry K."/>
            <person name="Grigoriev I.V."/>
            <person name="Crous P."/>
            <person name="Smith M.E."/>
        </authorList>
    </citation>
    <scope>NUCLEOTIDE SEQUENCE</scope>
    <source>
        <strain evidence="1">CBS 190363</strain>
    </source>
</reference>
<keyword evidence="2" id="KW-1185">Reference proteome</keyword>
<dbReference type="EMBL" id="JANBVB010003788">
    <property type="protein sequence ID" value="KAJ2877557.1"/>
    <property type="molecule type" value="Genomic_DNA"/>
</dbReference>
<evidence type="ECO:0000313" key="1">
    <source>
        <dbReference type="EMBL" id="KAJ2877557.1"/>
    </source>
</evidence>